<evidence type="ECO:0000313" key="10">
    <source>
        <dbReference type="EMBL" id="AQW22361.1"/>
    </source>
</evidence>
<keyword evidence="3 8" id="KW-0812">Transmembrane</keyword>
<feature type="transmembrane region" description="Helical" evidence="8">
    <location>
        <begin position="375"/>
        <end position="393"/>
    </location>
</feature>
<evidence type="ECO:0000256" key="4">
    <source>
        <dbReference type="ARBA" id="ARBA00022989"/>
    </source>
</evidence>
<dbReference type="PANTHER" id="PTHR45711">
    <property type="entry name" value="CHLORIDE CHANNEL PROTEIN"/>
    <property type="match status" value="1"/>
</dbReference>
<dbReference type="CDD" id="cd01031">
    <property type="entry name" value="EriC"/>
    <property type="match status" value="1"/>
</dbReference>
<evidence type="ECO:0000256" key="8">
    <source>
        <dbReference type="SAM" id="Phobius"/>
    </source>
</evidence>
<sequence>MIGSGILIGIAAGTVVASFRYLIEHLTSLFIWIFAQGKTDFLWFGLGLIMLIAICLVNGWFLKTNPEIKGSGIPQVEGQLIGLFDYAFWPALWRKFVGGVLAIGSGLFLGREGPSIQLGSTIGQGISKLTKQVGTDRNVLISSGAAAGLSAAFNAPIASTMFVLEEVYHNFSTNIWMVSLTASISSDCIATYVFGLKPVLFMKSTSLPLKYFVWIIPFAILLGIFGRVYQLMTLNISKLYSRIKFIPKEFSSIFSFLLIIPIAMYLPQLMGGGSRLILSLQYLKYPAVILIAFFGLRLLLSVFTYGSGLPGGIFLPMLCLGALLGATYGSVLISMGLVSKLYFATFVIMGMAGYFACVSKAPFTAILLITEMVGTLSHLLGLALVSLLAYLVVDILNGKPIYHSLLLQMLGKREERESITAFETIQTVFVGALADGKTVKQLSWPSGSLLIKIKREGREIVPSGETGIRAGDILIISVTGKKRQQIIHQVQTLTREN</sequence>
<evidence type="ECO:0000256" key="3">
    <source>
        <dbReference type="ARBA" id="ARBA00022692"/>
    </source>
</evidence>
<keyword evidence="11" id="KW-1185">Reference proteome</keyword>
<dbReference type="InterPro" id="IPR001807">
    <property type="entry name" value="ClC"/>
</dbReference>
<evidence type="ECO:0000256" key="2">
    <source>
        <dbReference type="ARBA" id="ARBA00022448"/>
    </source>
</evidence>
<dbReference type="Gene3D" id="1.10.3080.10">
    <property type="entry name" value="Clc chloride channel"/>
    <property type="match status" value="1"/>
</dbReference>
<dbReference type="GO" id="GO:0005247">
    <property type="term" value="F:voltage-gated chloride channel activity"/>
    <property type="evidence" value="ECO:0007669"/>
    <property type="project" value="TreeGrafter"/>
</dbReference>
<dbReference type="PROSITE" id="PS51202">
    <property type="entry name" value="RCK_C"/>
    <property type="match status" value="1"/>
</dbReference>
<dbReference type="AlphaFoldDB" id="A0A1S6QL82"/>
<dbReference type="GO" id="GO:0008324">
    <property type="term" value="F:monoatomic cation transmembrane transporter activity"/>
    <property type="evidence" value="ECO:0007669"/>
    <property type="project" value="InterPro"/>
</dbReference>
<accession>A0A1S6QL82</accession>
<feature type="transmembrane region" description="Helical" evidence="8">
    <location>
        <begin position="287"/>
        <end position="307"/>
    </location>
</feature>
<dbReference type="InterPro" id="IPR006037">
    <property type="entry name" value="RCK_C"/>
</dbReference>
<dbReference type="PANTHER" id="PTHR45711:SF6">
    <property type="entry name" value="CHLORIDE CHANNEL PROTEIN"/>
    <property type="match status" value="1"/>
</dbReference>
<dbReference type="InterPro" id="IPR036721">
    <property type="entry name" value="RCK_C_sf"/>
</dbReference>
<dbReference type="KEGG" id="lcu:PL11_008010"/>
<gene>
    <name evidence="10" type="ORF">PL11_008010</name>
</gene>
<organism evidence="10 11">
    <name type="scientific">Lentilactobacillus curieae</name>
    <dbReference type="NCBI Taxonomy" id="1138822"/>
    <lineage>
        <taxon>Bacteria</taxon>
        <taxon>Bacillati</taxon>
        <taxon>Bacillota</taxon>
        <taxon>Bacilli</taxon>
        <taxon>Lactobacillales</taxon>
        <taxon>Lactobacillaceae</taxon>
        <taxon>Lentilactobacillus</taxon>
    </lineage>
</organism>
<proteinExistence type="predicted"/>
<evidence type="ECO:0000259" key="9">
    <source>
        <dbReference type="PROSITE" id="PS51202"/>
    </source>
</evidence>
<evidence type="ECO:0000256" key="1">
    <source>
        <dbReference type="ARBA" id="ARBA00004141"/>
    </source>
</evidence>
<dbReference type="Pfam" id="PF00654">
    <property type="entry name" value="Voltage_CLC"/>
    <property type="match status" value="1"/>
</dbReference>
<feature type="transmembrane region" description="Helical" evidence="8">
    <location>
        <begin position="175"/>
        <end position="199"/>
    </location>
</feature>
<keyword evidence="2" id="KW-0813">Transport</keyword>
<evidence type="ECO:0000256" key="5">
    <source>
        <dbReference type="ARBA" id="ARBA00023065"/>
    </source>
</evidence>
<dbReference type="eggNOG" id="COG0038">
    <property type="taxonomic scope" value="Bacteria"/>
</dbReference>
<dbReference type="eggNOG" id="COG0569">
    <property type="taxonomic scope" value="Bacteria"/>
</dbReference>
<keyword evidence="5" id="KW-0406">Ion transport</keyword>
<comment type="subcellular location">
    <subcellularLocation>
        <location evidence="1">Membrane</location>
        <topology evidence="1">Multi-pass membrane protein</topology>
    </subcellularLocation>
</comment>
<dbReference type="InterPro" id="IPR014743">
    <property type="entry name" value="Cl-channel_core"/>
</dbReference>
<feature type="transmembrane region" description="Helical" evidence="8">
    <location>
        <begin position="341"/>
        <end position="369"/>
    </location>
</feature>
<dbReference type="PRINTS" id="PR00762">
    <property type="entry name" value="CLCHANNEL"/>
</dbReference>
<evidence type="ECO:0000256" key="6">
    <source>
        <dbReference type="ARBA" id="ARBA00023136"/>
    </source>
</evidence>
<name>A0A1S6QL82_9LACO</name>
<dbReference type="Gene3D" id="3.30.70.1450">
    <property type="entry name" value="Regulator of K+ conductance, C-terminal domain"/>
    <property type="match status" value="1"/>
</dbReference>
<dbReference type="SUPFAM" id="SSF116726">
    <property type="entry name" value="TrkA C-terminal domain-like"/>
    <property type="match status" value="1"/>
</dbReference>
<feature type="transmembrane region" description="Helical" evidence="8">
    <location>
        <begin position="41"/>
        <end position="61"/>
    </location>
</feature>
<dbReference type="GO" id="GO:0005886">
    <property type="term" value="C:plasma membrane"/>
    <property type="evidence" value="ECO:0007669"/>
    <property type="project" value="TreeGrafter"/>
</dbReference>
<feature type="transmembrane region" description="Helical" evidence="8">
    <location>
        <begin position="250"/>
        <end position="266"/>
    </location>
</feature>
<dbReference type="Pfam" id="PF02080">
    <property type="entry name" value="TrkA_C"/>
    <property type="match status" value="1"/>
</dbReference>
<keyword evidence="4 8" id="KW-1133">Transmembrane helix</keyword>
<reference evidence="10 11" key="1">
    <citation type="journal article" date="2015" name="Genome Announc.">
        <title>Genome Sequence of Lactobacillus curieae CCTCC M 2011381T, a Novel Producer of Gamma-aminobutyric Acid.</title>
        <authorList>
            <person name="Wang Y."/>
            <person name="Wang Y."/>
            <person name="Lang C."/>
            <person name="Wei D."/>
            <person name="Xu P."/>
            <person name="Xie J."/>
        </authorList>
    </citation>
    <scope>NUCLEOTIDE SEQUENCE [LARGE SCALE GENOMIC DNA]</scope>
    <source>
        <strain evidence="10 11">CCTCC M 2011381</strain>
    </source>
</reference>
<dbReference type="Proteomes" id="UP000030361">
    <property type="component" value="Chromosome"/>
</dbReference>
<feature type="transmembrane region" description="Helical" evidence="8">
    <location>
        <begin position="211"/>
        <end position="230"/>
    </location>
</feature>
<feature type="domain" description="RCK C-terminal" evidence="9">
    <location>
        <begin position="407"/>
        <end position="496"/>
    </location>
</feature>
<dbReference type="EMBL" id="CP018906">
    <property type="protein sequence ID" value="AQW22361.1"/>
    <property type="molecule type" value="Genomic_DNA"/>
</dbReference>
<evidence type="ECO:0000313" key="11">
    <source>
        <dbReference type="Proteomes" id="UP000030361"/>
    </source>
</evidence>
<protein>
    <submittedName>
        <fullName evidence="10">Sodium:proton antiporter</fullName>
    </submittedName>
</protein>
<evidence type="ECO:0000256" key="7">
    <source>
        <dbReference type="ARBA" id="ARBA00023214"/>
    </source>
</evidence>
<feature type="transmembrane region" description="Helical" evidence="8">
    <location>
        <begin position="313"/>
        <end position="334"/>
    </location>
</feature>
<dbReference type="SUPFAM" id="SSF81340">
    <property type="entry name" value="Clc chloride channel"/>
    <property type="match status" value="1"/>
</dbReference>
<keyword evidence="7" id="KW-0868">Chloride</keyword>
<dbReference type="GO" id="GO:0006813">
    <property type="term" value="P:potassium ion transport"/>
    <property type="evidence" value="ECO:0007669"/>
    <property type="project" value="InterPro"/>
</dbReference>
<feature type="transmembrane region" description="Helical" evidence="8">
    <location>
        <begin position="6"/>
        <end position="34"/>
    </location>
</feature>
<keyword evidence="6 8" id="KW-0472">Membrane</keyword>